<protein>
    <submittedName>
        <fullName evidence="1">Uncharacterized protein</fullName>
    </submittedName>
</protein>
<gene>
    <name evidence="1" type="ORF">NX722_21015</name>
</gene>
<reference evidence="1 2" key="1">
    <citation type="submission" date="2022-10" db="EMBL/GenBank/DDBJ databases">
        <title>High-quality genome sequences of two octocoral-associated bacteria, Endozoicomonas euniceicola EF212 and Endozoicomonas gorgoniicola PS125.</title>
        <authorList>
            <person name="Chiou Y.-J."/>
            <person name="Chen Y.-H."/>
        </authorList>
    </citation>
    <scope>NUCLEOTIDE SEQUENCE [LARGE SCALE GENOMIC DNA]</scope>
    <source>
        <strain evidence="1 2">PS125</strain>
    </source>
</reference>
<comment type="caution">
    <text evidence="1">The sequence shown here is derived from an EMBL/GenBank/DDBJ whole genome shotgun (WGS) entry which is preliminary data.</text>
</comment>
<organism evidence="1 2">
    <name type="scientific">Endozoicomonas gorgoniicola</name>
    <dbReference type="NCBI Taxonomy" id="1234144"/>
    <lineage>
        <taxon>Bacteria</taxon>
        <taxon>Pseudomonadati</taxon>
        <taxon>Pseudomonadota</taxon>
        <taxon>Gammaproteobacteria</taxon>
        <taxon>Oceanospirillales</taxon>
        <taxon>Endozoicomonadaceae</taxon>
        <taxon>Endozoicomonas</taxon>
    </lineage>
</organism>
<evidence type="ECO:0000313" key="2">
    <source>
        <dbReference type="Proteomes" id="UP001209854"/>
    </source>
</evidence>
<keyword evidence="2" id="KW-1185">Reference proteome</keyword>
<evidence type="ECO:0000313" key="1">
    <source>
        <dbReference type="EMBL" id="MCW7555058.1"/>
    </source>
</evidence>
<proteinExistence type="predicted"/>
<dbReference type="Proteomes" id="UP001209854">
    <property type="component" value="Unassembled WGS sequence"/>
</dbReference>
<accession>A0ABT3N150</accession>
<dbReference type="RefSeq" id="WP_262564821.1">
    <property type="nucleotide sequence ID" value="NZ_JAPFCC010000001.1"/>
</dbReference>
<name>A0ABT3N150_9GAMM</name>
<dbReference type="EMBL" id="JAPFCC010000001">
    <property type="protein sequence ID" value="MCW7555058.1"/>
    <property type="molecule type" value="Genomic_DNA"/>
</dbReference>
<sequence>MTGVTGTVNKNALSELGELIVSKEKLMNVLANNVDSLSDYPSLQAHVSKKHPNLQAYQKLSKEKKKEFYDALDERLGWMIYEMMLDEKLDFLVERAAFLVGDDISKLHTLSLKEFGPDLVVRYLTMICSAVYSQTEERPSYPWLAEKGRWDPAFWSNADKAFIAWEQGYRSHYKLDNWCQENLGCRAPQSCIKFFKTIGDPGQIPQWLEVYGEEA</sequence>